<sequence>MQSGFTLVNFKDEVTRYIILETGVTQFDRKPVILRPWSEDMDTTQMIRSVPVWVKLNDLCLQYWGKKNLSSLVSTIGKPIMAGKVTLERSMIKFVRVLVDVEIKDEPRDKIVKVDVLLEDKQFFHCKLKMVGFKDEFYLMAIYGSNSLNKRKELWSKLASIGHLKEPWIILGDFNAMFGYKDRCGGRRIKDSEIQDSQDWLAQGQVEELKYLGSFFTCDCIIKHVKISNCGTKPFRFSNHWMLKDGYKDTVLSTWRRKKVTDLKSLSQQLFRVKYVLKDYFVTKHEDVTSTYKSAREEYYDLIIFCRGNENYVQLIQEAFQVFSDSTGLVANKSKSTVYFGGVHDDCRRKLLNVLKMDEGTFPFKYLGVQLRPTKWRVADYGIIIDKIHKNLHNWASKNLSFA</sequence>
<evidence type="ECO:0000313" key="1">
    <source>
        <dbReference type="EnsemblPlants" id="cds.evm.model.08.1711"/>
    </source>
</evidence>
<proteinExistence type="predicted"/>
<dbReference type="Gene3D" id="3.60.10.10">
    <property type="entry name" value="Endonuclease/exonuclease/phosphatase"/>
    <property type="match status" value="1"/>
</dbReference>
<evidence type="ECO:0000313" key="2">
    <source>
        <dbReference type="Proteomes" id="UP000596661"/>
    </source>
</evidence>
<keyword evidence="2" id="KW-1185">Reference proteome</keyword>
<dbReference type="EnsemblPlants" id="evm.model.08.1711">
    <property type="protein sequence ID" value="cds.evm.model.08.1711"/>
    <property type="gene ID" value="evm.TU.08.1711"/>
</dbReference>
<dbReference type="Gramene" id="evm.model.08.1711">
    <property type="protein sequence ID" value="cds.evm.model.08.1711"/>
    <property type="gene ID" value="evm.TU.08.1711"/>
</dbReference>
<name>A0A803Q9J7_CANSA</name>
<dbReference type="InterPro" id="IPR036691">
    <property type="entry name" value="Endo/exonu/phosph_ase_sf"/>
</dbReference>
<accession>A0A803Q9J7</accession>
<dbReference type="AlphaFoldDB" id="A0A803Q9J7"/>
<dbReference type="PANTHER" id="PTHR31286:SF165">
    <property type="entry name" value="DUF4283 DOMAIN-CONTAINING PROTEIN"/>
    <property type="match status" value="1"/>
</dbReference>
<protein>
    <recommendedName>
        <fullName evidence="3">DUF4283 domain-containing protein</fullName>
    </recommendedName>
</protein>
<reference evidence="1" key="1">
    <citation type="submission" date="2018-11" db="EMBL/GenBank/DDBJ databases">
        <authorList>
            <person name="Grassa J C."/>
        </authorList>
    </citation>
    <scope>NUCLEOTIDE SEQUENCE [LARGE SCALE GENOMIC DNA]</scope>
</reference>
<reference evidence="1" key="2">
    <citation type="submission" date="2021-03" db="UniProtKB">
        <authorList>
            <consortium name="EnsemblPlants"/>
        </authorList>
    </citation>
    <scope>IDENTIFICATION</scope>
</reference>
<evidence type="ECO:0008006" key="3">
    <source>
        <dbReference type="Google" id="ProtNLM"/>
    </source>
</evidence>
<dbReference type="EMBL" id="UZAU01000716">
    <property type="status" value="NOT_ANNOTATED_CDS"/>
    <property type="molecule type" value="Genomic_DNA"/>
</dbReference>
<dbReference type="Proteomes" id="UP000596661">
    <property type="component" value="Chromosome 8"/>
</dbReference>
<dbReference type="InterPro" id="IPR040256">
    <property type="entry name" value="At4g02000-like"/>
</dbReference>
<dbReference type="SUPFAM" id="SSF56219">
    <property type="entry name" value="DNase I-like"/>
    <property type="match status" value="1"/>
</dbReference>
<organism evidence="1 2">
    <name type="scientific">Cannabis sativa</name>
    <name type="common">Hemp</name>
    <name type="synonym">Marijuana</name>
    <dbReference type="NCBI Taxonomy" id="3483"/>
    <lineage>
        <taxon>Eukaryota</taxon>
        <taxon>Viridiplantae</taxon>
        <taxon>Streptophyta</taxon>
        <taxon>Embryophyta</taxon>
        <taxon>Tracheophyta</taxon>
        <taxon>Spermatophyta</taxon>
        <taxon>Magnoliopsida</taxon>
        <taxon>eudicotyledons</taxon>
        <taxon>Gunneridae</taxon>
        <taxon>Pentapetalae</taxon>
        <taxon>rosids</taxon>
        <taxon>fabids</taxon>
        <taxon>Rosales</taxon>
        <taxon>Cannabaceae</taxon>
        <taxon>Cannabis</taxon>
    </lineage>
</organism>
<dbReference type="PANTHER" id="PTHR31286">
    <property type="entry name" value="GLYCINE-RICH CELL WALL STRUCTURAL PROTEIN 1.8-LIKE"/>
    <property type="match status" value="1"/>
</dbReference>